<dbReference type="InterPro" id="IPR000873">
    <property type="entry name" value="AMP-dep_synth/lig_dom"/>
</dbReference>
<dbReference type="GO" id="GO:0005737">
    <property type="term" value="C:cytoplasm"/>
    <property type="evidence" value="ECO:0007669"/>
    <property type="project" value="TreeGrafter"/>
</dbReference>
<dbReference type="Proteomes" id="UP000823902">
    <property type="component" value="Unassembled WGS sequence"/>
</dbReference>
<organism evidence="2 3">
    <name type="scientific">Candidatus Mediterraneibacter faecavium</name>
    <dbReference type="NCBI Taxonomy" id="2838668"/>
    <lineage>
        <taxon>Bacteria</taxon>
        <taxon>Bacillati</taxon>
        <taxon>Bacillota</taxon>
        <taxon>Clostridia</taxon>
        <taxon>Lachnospirales</taxon>
        <taxon>Lachnospiraceae</taxon>
        <taxon>Mediterraneibacter</taxon>
    </lineage>
</organism>
<evidence type="ECO:0000259" key="1">
    <source>
        <dbReference type="Pfam" id="PF00501"/>
    </source>
</evidence>
<dbReference type="GO" id="GO:0031177">
    <property type="term" value="F:phosphopantetheine binding"/>
    <property type="evidence" value="ECO:0007669"/>
    <property type="project" value="TreeGrafter"/>
</dbReference>
<protein>
    <submittedName>
        <fullName evidence="2">Amino acid adenylation domain-containing protein</fullName>
    </submittedName>
</protein>
<dbReference type="EMBL" id="DWVY01000044">
    <property type="protein sequence ID" value="HJC74947.1"/>
    <property type="molecule type" value="Genomic_DNA"/>
</dbReference>
<dbReference type="PANTHER" id="PTHR45527:SF1">
    <property type="entry name" value="FATTY ACID SYNTHASE"/>
    <property type="match status" value="1"/>
</dbReference>
<name>A0A9D2Q8P0_9FIRM</name>
<dbReference type="Gene3D" id="3.30.300.30">
    <property type="match status" value="1"/>
</dbReference>
<dbReference type="AlphaFoldDB" id="A0A9D2Q8P0"/>
<dbReference type="Pfam" id="PF00501">
    <property type="entry name" value="AMP-binding"/>
    <property type="match status" value="1"/>
</dbReference>
<reference evidence="2" key="2">
    <citation type="submission" date="2021-04" db="EMBL/GenBank/DDBJ databases">
        <authorList>
            <person name="Gilroy R."/>
        </authorList>
    </citation>
    <scope>NUCLEOTIDE SEQUENCE</scope>
    <source>
        <strain evidence="2">CHK196-7946</strain>
    </source>
</reference>
<reference evidence="2" key="1">
    <citation type="journal article" date="2021" name="PeerJ">
        <title>Extensive microbial diversity within the chicken gut microbiome revealed by metagenomics and culture.</title>
        <authorList>
            <person name="Gilroy R."/>
            <person name="Ravi A."/>
            <person name="Getino M."/>
            <person name="Pursley I."/>
            <person name="Horton D.L."/>
            <person name="Alikhan N.F."/>
            <person name="Baker D."/>
            <person name="Gharbi K."/>
            <person name="Hall N."/>
            <person name="Watson M."/>
            <person name="Adriaenssens E.M."/>
            <person name="Foster-Nyarko E."/>
            <person name="Jarju S."/>
            <person name="Secka A."/>
            <person name="Antonio M."/>
            <person name="Oren A."/>
            <person name="Chaudhuri R.R."/>
            <person name="La Ragione R."/>
            <person name="Hildebrand F."/>
            <person name="Pallen M.J."/>
        </authorList>
    </citation>
    <scope>NUCLEOTIDE SEQUENCE</scope>
    <source>
        <strain evidence="2">CHK196-7946</strain>
    </source>
</reference>
<dbReference type="CDD" id="cd05930">
    <property type="entry name" value="A_NRPS"/>
    <property type="match status" value="1"/>
</dbReference>
<proteinExistence type="predicted"/>
<dbReference type="SUPFAM" id="SSF56801">
    <property type="entry name" value="Acetyl-CoA synthetase-like"/>
    <property type="match status" value="1"/>
</dbReference>
<dbReference type="NCBIfam" id="TIGR01733">
    <property type="entry name" value="AA-adenyl-dom"/>
    <property type="match status" value="1"/>
</dbReference>
<sequence>MIKPDQCRQKTNILDYLERTAECYRYSTAVTGVDGEFTWYEFTVMARRIGSGISRRVSPGSPVPVMMKKSPLMLAAMLGAVYAGCFYVPVNPDNPPERLKKIFRTLQPEIMIADRNMKEFLTREGICAGSDKGSDKRECSIISAEALMKEDADPERLAAIRKNAKETDILYGIFTSGSTGTPKAVAVSHGAVTRFIGHFTELFGISHDDVIGCQAPFDFDVSVKDIYSAVMTGAQLVLIPKEYFSTPPRLLDYLCERKVTTLTWAVSALTLVSSLKGLKYRIPEHVNKVMFSGEAMPPKQLKLWQEALPDARFVNLYGPTEITCNCTYYRIERAYEDGEKIPVGNAFPGRTVFLLDEDDREIAVPGVPGEICAAGESLAQGYYRNEEQTEKHFVMYPVGGGEPQRIYRTGDLGYYDKEGRLVFAGRKDFQIKHMGHRIELEEIESAMNAVENVQRSCCIFQEEKNRIVGFYMGEIEPAGIRRKLKEKLPVYMVPPKLIRMQVMPLNKNGKTDRGYLMKMAAQT</sequence>
<comment type="caution">
    <text evidence="2">The sequence shown here is derived from an EMBL/GenBank/DDBJ whole genome shotgun (WGS) entry which is preliminary data.</text>
</comment>
<accession>A0A9D2Q8P0</accession>
<dbReference type="GO" id="GO:0043041">
    <property type="term" value="P:amino acid activation for nonribosomal peptide biosynthetic process"/>
    <property type="evidence" value="ECO:0007669"/>
    <property type="project" value="TreeGrafter"/>
</dbReference>
<dbReference type="Gene3D" id="3.40.50.12780">
    <property type="entry name" value="N-terminal domain of ligase-like"/>
    <property type="match status" value="1"/>
</dbReference>
<dbReference type="PANTHER" id="PTHR45527">
    <property type="entry name" value="NONRIBOSOMAL PEPTIDE SYNTHETASE"/>
    <property type="match status" value="1"/>
</dbReference>
<dbReference type="InterPro" id="IPR010071">
    <property type="entry name" value="AA_adenyl_dom"/>
</dbReference>
<feature type="domain" description="AMP-dependent synthetase/ligase" evidence="1">
    <location>
        <begin position="17"/>
        <end position="383"/>
    </location>
</feature>
<dbReference type="InterPro" id="IPR042099">
    <property type="entry name" value="ANL_N_sf"/>
</dbReference>
<dbReference type="GO" id="GO:0044550">
    <property type="term" value="P:secondary metabolite biosynthetic process"/>
    <property type="evidence" value="ECO:0007669"/>
    <property type="project" value="TreeGrafter"/>
</dbReference>
<evidence type="ECO:0000313" key="3">
    <source>
        <dbReference type="Proteomes" id="UP000823902"/>
    </source>
</evidence>
<evidence type="ECO:0000313" key="2">
    <source>
        <dbReference type="EMBL" id="HJC74947.1"/>
    </source>
</evidence>
<gene>
    <name evidence="2" type="ORF">H9697_08395</name>
</gene>
<dbReference type="InterPro" id="IPR045851">
    <property type="entry name" value="AMP-bd_C_sf"/>
</dbReference>